<keyword evidence="2" id="KW-0233">DNA recombination</keyword>
<evidence type="ECO:0000259" key="3">
    <source>
        <dbReference type="PROSITE" id="PS51737"/>
    </source>
</evidence>
<dbReference type="Pfam" id="PF07508">
    <property type="entry name" value="Recombinase"/>
    <property type="match status" value="1"/>
</dbReference>
<dbReference type="InterPro" id="IPR006119">
    <property type="entry name" value="Resolv_N"/>
</dbReference>
<evidence type="ECO:0000256" key="2">
    <source>
        <dbReference type="ARBA" id="ARBA00023172"/>
    </source>
</evidence>
<dbReference type="CDD" id="cd00338">
    <property type="entry name" value="Ser_Recombinase"/>
    <property type="match status" value="1"/>
</dbReference>
<dbReference type="RefSeq" id="WP_051726151.1">
    <property type="nucleotide sequence ID" value="NZ_JBHEZZ010000029.1"/>
</dbReference>
<keyword evidence="5" id="KW-1185">Reference proteome</keyword>
<evidence type="ECO:0000256" key="1">
    <source>
        <dbReference type="ARBA" id="ARBA00023125"/>
    </source>
</evidence>
<dbReference type="EMBL" id="JBHEZZ010000029">
    <property type="protein sequence ID" value="MFC1406463.1"/>
    <property type="molecule type" value="Genomic_DNA"/>
</dbReference>
<evidence type="ECO:0000313" key="4">
    <source>
        <dbReference type="EMBL" id="MFC1406463.1"/>
    </source>
</evidence>
<dbReference type="InterPro" id="IPR011109">
    <property type="entry name" value="DNA_bind_recombinase_dom"/>
</dbReference>
<gene>
    <name evidence="4" type="ORF">ACEZDJ_34735</name>
</gene>
<proteinExistence type="predicted"/>
<dbReference type="InterPro" id="IPR050639">
    <property type="entry name" value="SSR_resolvase"/>
</dbReference>
<protein>
    <submittedName>
        <fullName evidence="4">Recombinase family protein</fullName>
    </submittedName>
</protein>
<dbReference type="InterPro" id="IPR036162">
    <property type="entry name" value="Resolvase-like_N_sf"/>
</dbReference>
<comment type="caution">
    <text evidence="4">The sequence shown here is derived from an EMBL/GenBank/DDBJ whole genome shotgun (WGS) entry which is preliminary data.</text>
</comment>
<organism evidence="4 5">
    <name type="scientific">Streptacidiphilus cavernicola</name>
    <dbReference type="NCBI Taxonomy" id="3342716"/>
    <lineage>
        <taxon>Bacteria</taxon>
        <taxon>Bacillati</taxon>
        <taxon>Actinomycetota</taxon>
        <taxon>Actinomycetes</taxon>
        <taxon>Kitasatosporales</taxon>
        <taxon>Streptomycetaceae</taxon>
        <taxon>Streptacidiphilus</taxon>
    </lineage>
</organism>
<dbReference type="Gene3D" id="3.90.1750.20">
    <property type="entry name" value="Putative Large Serine Recombinase, Chain B, Domain 2"/>
    <property type="match status" value="1"/>
</dbReference>
<dbReference type="Pfam" id="PF00239">
    <property type="entry name" value="Resolvase"/>
    <property type="match status" value="1"/>
</dbReference>
<dbReference type="Gene3D" id="3.40.50.1390">
    <property type="entry name" value="Resolvase, N-terminal catalytic domain"/>
    <property type="match status" value="1"/>
</dbReference>
<dbReference type="SUPFAM" id="SSF53041">
    <property type="entry name" value="Resolvase-like"/>
    <property type="match status" value="1"/>
</dbReference>
<keyword evidence="1" id="KW-0238">DNA-binding</keyword>
<sequence>MLRAVVGARVSVVKGTEKVSHLVQKEAGEREADRSGWEVVGYFQDLDVSATVRPFDRPDLGLWLGDKADQWDVMIFSKVDRAFRSAKDCADIAHWAESNRKILVFADDGITLNFREEAKDSMSSMMSKVFLMLASLFAEMELRRTRDRVLGAHKYLRKTVRWPGGYAPYGYEVVDHPEGGKTLRLEPHTAGVAVEMAEWYIAGRSFHDIAGELNRRGEPTNLVRIMKEHGKTETSKGKSLDGIEWSATVIASLLRSPSLRGYKLHRGKEVRGSDGLPIMIAEPVFQRELWDRLEPVLVARSRKKTRTSSASALLGVAFCGLCDGPLYQKNSPKKSSGKIYSYYHCPSGSGKGRENCGTSQPAGRLEALLEDSFIAQVGGKFVPIRRYIPGEDHSADLEQVRRAIKGLREEKDEGLIVGREDEDEWKDRMRALIARRADLESLPQRPAQWVFEDSEETYTEAWHARDADGRRRLLVDGGIRLVVEPGPALAAKVHVPDDLAARLAQSVARGGVSPH</sequence>
<feature type="domain" description="Recombinase" evidence="3">
    <location>
        <begin position="168"/>
        <end position="303"/>
    </location>
</feature>
<evidence type="ECO:0000313" key="5">
    <source>
        <dbReference type="Proteomes" id="UP001592528"/>
    </source>
</evidence>
<accession>A0ABV6UYF1</accession>
<name>A0ABV6UYF1_9ACTN</name>
<dbReference type="SMART" id="SM00857">
    <property type="entry name" value="Resolvase"/>
    <property type="match status" value="1"/>
</dbReference>
<dbReference type="PANTHER" id="PTHR30461">
    <property type="entry name" value="DNA-INVERTASE FROM LAMBDOID PROPHAGE"/>
    <property type="match status" value="1"/>
</dbReference>
<reference evidence="4 5" key="1">
    <citation type="submission" date="2024-09" db="EMBL/GenBank/DDBJ databases">
        <authorList>
            <person name="Lee S.D."/>
        </authorList>
    </citation>
    <scope>NUCLEOTIDE SEQUENCE [LARGE SCALE GENOMIC DNA]</scope>
    <source>
        <strain evidence="4 5">N1-5</strain>
    </source>
</reference>
<dbReference type="PROSITE" id="PS51737">
    <property type="entry name" value="RECOMBINASE_DNA_BIND"/>
    <property type="match status" value="1"/>
</dbReference>
<dbReference type="Proteomes" id="UP001592528">
    <property type="component" value="Unassembled WGS sequence"/>
</dbReference>
<dbReference type="InterPro" id="IPR038109">
    <property type="entry name" value="DNA_bind_recomb_sf"/>
</dbReference>
<dbReference type="PANTHER" id="PTHR30461:SF2">
    <property type="entry name" value="SERINE RECOMBINASE PINE-RELATED"/>
    <property type="match status" value="1"/>
</dbReference>